<reference evidence="9 10" key="1">
    <citation type="submission" date="2018-07" db="EMBL/GenBank/DDBJ databases">
        <title>Genomic Encyclopedia of Type Strains, Phase IV (KMG-IV): sequencing the most valuable type-strain genomes for metagenomic binning, comparative biology and taxonomic classification.</title>
        <authorList>
            <person name="Goeker M."/>
        </authorList>
    </citation>
    <scope>NUCLEOTIDE SEQUENCE [LARGE SCALE GENOMIC DNA]</scope>
    <source>
        <strain evidence="9 10">DSM 26407</strain>
    </source>
</reference>
<organism evidence="9 10">
    <name type="scientific">Thioalbus denitrificans</name>
    <dbReference type="NCBI Taxonomy" id="547122"/>
    <lineage>
        <taxon>Bacteria</taxon>
        <taxon>Pseudomonadati</taxon>
        <taxon>Pseudomonadota</taxon>
        <taxon>Gammaproteobacteria</taxon>
        <taxon>Chromatiales</taxon>
        <taxon>Ectothiorhodospiraceae</taxon>
        <taxon>Thioalbus</taxon>
    </lineage>
</organism>
<dbReference type="InterPro" id="IPR036388">
    <property type="entry name" value="WH-like_DNA-bd_sf"/>
</dbReference>
<dbReference type="GO" id="GO:0003677">
    <property type="term" value="F:DNA binding"/>
    <property type="evidence" value="ECO:0007669"/>
    <property type="project" value="UniProtKB-KW"/>
</dbReference>
<dbReference type="GO" id="GO:0016987">
    <property type="term" value="F:sigma factor activity"/>
    <property type="evidence" value="ECO:0007669"/>
    <property type="project" value="UniProtKB-KW"/>
</dbReference>
<evidence type="ECO:0000313" key="10">
    <source>
        <dbReference type="Proteomes" id="UP000252707"/>
    </source>
</evidence>
<evidence type="ECO:0000256" key="3">
    <source>
        <dbReference type="ARBA" id="ARBA00023082"/>
    </source>
</evidence>
<dbReference type="InterPro" id="IPR013249">
    <property type="entry name" value="RNA_pol_sigma70_r4_t2"/>
</dbReference>
<dbReference type="AlphaFoldDB" id="A0A369C2A0"/>
<dbReference type="InterPro" id="IPR000838">
    <property type="entry name" value="RNA_pol_sigma70_ECF_CS"/>
</dbReference>
<dbReference type="SUPFAM" id="SSF88659">
    <property type="entry name" value="Sigma3 and sigma4 domains of RNA polymerase sigma factors"/>
    <property type="match status" value="1"/>
</dbReference>
<dbReference type="Proteomes" id="UP000252707">
    <property type="component" value="Unassembled WGS sequence"/>
</dbReference>
<keyword evidence="4 6" id="KW-0238">DNA-binding</keyword>
<dbReference type="Pfam" id="PF08281">
    <property type="entry name" value="Sigma70_r4_2"/>
    <property type="match status" value="1"/>
</dbReference>
<evidence type="ECO:0000256" key="1">
    <source>
        <dbReference type="ARBA" id="ARBA00010641"/>
    </source>
</evidence>
<dbReference type="InterPro" id="IPR013324">
    <property type="entry name" value="RNA_pol_sigma_r3/r4-like"/>
</dbReference>
<evidence type="ECO:0000259" key="8">
    <source>
        <dbReference type="Pfam" id="PF08281"/>
    </source>
</evidence>
<comment type="similarity">
    <text evidence="1 6">Belongs to the sigma-70 factor family. ECF subfamily.</text>
</comment>
<dbReference type="RefSeq" id="WP_114280506.1">
    <property type="nucleotide sequence ID" value="NZ_QPJY01000008.1"/>
</dbReference>
<dbReference type="PANTHER" id="PTHR43133">
    <property type="entry name" value="RNA POLYMERASE ECF-TYPE SIGMA FACTO"/>
    <property type="match status" value="1"/>
</dbReference>
<dbReference type="SUPFAM" id="SSF88946">
    <property type="entry name" value="Sigma2 domain of RNA polymerase sigma factors"/>
    <property type="match status" value="1"/>
</dbReference>
<keyword evidence="10" id="KW-1185">Reference proteome</keyword>
<dbReference type="Pfam" id="PF04542">
    <property type="entry name" value="Sigma70_r2"/>
    <property type="match status" value="1"/>
</dbReference>
<evidence type="ECO:0000256" key="5">
    <source>
        <dbReference type="ARBA" id="ARBA00023163"/>
    </source>
</evidence>
<feature type="domain" description="RNA polymerase sigma factor 70 region 4 type 2" evidence="8">
    <location>
        <begin position="119"/>
        <end position="170"/>
    </location>
</feature>
<dbReference type="PROSITE" id="PS01063">
    <property type="entry name" value="SIGMA70_ECF"/>
    <property type="match status" value="1"/>
</dbReference>
<dbReference type="InterPro" id="IPR039425">
    <property type="entry name" value="RNA_pol_sigma-70-like"/>
</dbReference>
<keyword evidence="2 6" id="KW-0805">Transcription regulation</keyword>
<comment type="caution">
    <text evidence="9">The sequence shown here is derived from an EMBL/GenBank/DDBJ whole genome shotgun (WGS) entry which is preliminary data.</text>
</comment>
<evidence type="ECO:0000259" key="7">
    <source>
        <dbReference type="Pfam" id="PF04542"/>
    </source>
</evidence>
<dbReference type="InterPro" id="IPR014284">
    <property type="entry name" value="RNA_pol_sigma-70_dom"/>
</dbReference>
<dbReference type="InterPro" id="IPR013325">
    <property type="entry name" value="RNA_pol_sigma_r2"/>
</dbReference>
<dbReference type="InterPro" id="IPR007627">
    <property type="entry name" value="RNA_pol_sigma70_r2"/>
</dbReference>
<dbReference type="GO" id="GO:0006352">
    <property type="term" value="P:DNA-templated transcription initiation"/>
    <property type="evidence" value="ECO:0007669"/>
    <property type="project" value="InterPro"/>
</dbReference>
<sequence>MTAAALNLPDWSRTGPLTQNRQCLFEALVQAHARDLHRYALWLCHCPDTAQDLVQDTLLRAWRALDNLRDIDSARPWLLTILRRENARRFERPCLEISDPDIQASAPSVDCDTRIEALVLRNALARLAPEYREPLLMQVLEGLSYAEIATRMELSEAAVTTRLHRARRKLLELLGEA</sequence>
<proteinExistence type="inferred from homology"/>
<dbReference type="EMBL" id="QPJY01000008">
    <property type="protein sequence ID" value="RCX28090.1"/>
    <property type="molecule type" value="Genomic_DNA"/>
</dbReference>
<gene>
    <name evidence="9" type="ORF">DFQ59_108118</name>
</gene>
<evidence type="ECO:0000256" key="2">
    <source>
        <dbReference type="ARBA" id="ARBA00023015"/>
    </source>
</evidence>
<dbReference type="OrthoDB" id="9803470at2"/>
<accession>A0A369C2A0</accession>
<dbReference type="PANTHER" id="PTHR43133:SF51">
    <property type="entry name" value="RNA POLYMERASE SIGMA FACTOR"/>
    <property type="match status" value="1"/>
</dbReference>
<dbReference type="Gene3D" id="1.10.1740.10">
    <property type="match status" value="1"/>
</dbReference>
<name>A0A369C2A0_9GAMM</name>
<dbReference type="NCBIfam" id="TIGR02937">
    <property type="entry name" value="sigma70-ECF"/>
    <property type="match status" value="1"/>
</dbReference>
<keyword evidence="3 6" id="KW-0731">Sigma factor</keyword>
<keyword evidence="5 6" id="KW-0804">Transcription</keyword>
<protein>
    <recommendedName>
        <fullName evidence="6">RNA polymerase sigma factor</fullName>
    </recommendedName>
</protein>
<evidence type="ECO:0000256" key="6">
    <source>
        <dbReference type="RuleBase" id="RU000716"/>
    </source>
</evidence>
<evidence type="ECO:0000256" key="4">
    <source>
        <dbReference type="ARBA" id="ARBA00023125"/>
    </source>
</evidence>
<evidence type="ECO:0000313" key="9">
    <source>
        <dbReference type="EMBL" id="RCX28090.1"/>
    </source>
</evidence>
<feature type="domain" description="RNA polymerase sigma-70 region 2" evidence="7">
    <location>
        <begin position="28"/>
        <end position="90"/>
    </location>
</feature>
<dbReference type="Gene3D" id="1.10.10.10">
    <property type="entry name" value="Winged helix-like DNA-binding domain superfamily/Winged helix DNA-binding domain"/>
    <property type="match status" value="1"/>
</dbReference>
<dbReference type="CDD" id="cd06171">
    <property type="entry name" value="Sigma70_r4"/>
    <property type="match status" value="1"/>
</dbReference>